<dbReference type="PANTHER" id="PTHR42776:SF27">
    <property type="entry name" value="DIPEPTIDYL PEPTIDASE FAMILY MEMBER 6"/>
    <property type="match status" value="1"/>
</dbReference>
<evidence type="ECO:0000313" key="6">
    <source>
        <dbReference type="EMBL" id="KAJ9626073.1"/>
    </source>
</evidence>
<evidence type="ECO:0000256" key="1">
    <source>
        <dbReference type="ARBA" id="ARBA00010040"/>
    </source>
</evidence>
<gene>
    <name evidence="6" type="ORF">H2204_010195</name>
</gene>
<dbReference type="AlphaFoldDB" id="A0AA39CUC2"/>
<feature type="signal peptide" evidence="4">
    <location>
        <begin position="1"/>
        <end position="29"/>
    </location>
</feature>
<keyword evidence="4" id="KW-0732">Signal</keyword>
<dbReference type="SUPFAM" id="SSF63829">
    <property type="entry name" value="Calcium-dependent phosphotriesterase"/>
    <property type="match status" value="1"/>
</dbReference>
<dbReference type="Gene3D" id="3.40.50.1820">
    <property type="entry name" value="alpha/beta hydrolase"/>
    <property type="match status" value="1"/>
</dbReference>
<dbReference type="PANTHER" id="PTHR42776">
    <property type="entry name" value="SERINE PEPTIDASE S9 FAMILY MEMBER"/>
    <property type="match status" value="1"/>
</dbReference>
<dbReference type="InterPro" id="IPR029058">
    <property type="entry name" value="AB_hydrolase_fold"/>
</dbReference>
<dbReference type="SUPFAM" id="SSF53474">
    <property type="entry name" value="alpha/beta-Hydrolases"/>
    <property type="match status" value="1"/>
</dbReference>
<evidence type="ECO:0000256" key="4">
    <source>
        <dbReference type="SAM" id="SignalP"/>
    </source>
</evidence>
<dbReference type="GO" id="GO:0006508">
    <property type="term" value="P:proteolysis"/>
    <property type="evidence" value="ECO:0007669"/>
    <property type="project" value="InterPro"/>
</dbReference>
<evidence type="ECO:0000256" key="2">
    <source>
        <dbReference type="ARBA" id="ARBA00022801"/>
    </source>
</evidence>
<dbReference type="GO" id="GO:0004252">
    <property type="term" value="F:serine-type endopeptidase activity"/>
    <property type="evidence" value="ECO:0007669"/>
    <property type="project" value="TreeGrafter"/>
</dbReference>
<feature type="chain" id="PRO_5041235446" description="Dipeptidyl-peptidase V" evidence="4">
    <location>
        <begin position="30"/>
        <end position="669"/>
    </location>
</feature>
<protein>
    <recommendedName>
        <fullName evidence="3">Dipeptidyl-peptidase V</fullName>
    </recommendedName>
</protein>
<evidence type="ECO:0000259" key="5">
    <source>
        <dbReference type="Pfam" id="PF00326"/>
    </source>
</evidence>
<reference evidence="6" key="1">
    <citation type="submission" date="2022-10" db="EMBL/GenBank/DDBJ databases">
        <title>Culturing micro-colonial fungi from biological soil crusts in the Mojave desert and describing Neophaeococcomyces mojavensis, and introducing the new genera and species Taxawa tesnikishii.</title>
        <authorList>
            <person name="Kurbessoian T."/>
            <person name="Stajich J.E."/>
        </authorList>
    </citation>
    <scope>NUCLEOTIDE SEQUENCE</scope>
    <source>
        <strain evidence="6">TK_35</strain>
    </source>
</reference>
<sequence length="669" mass="72675">MPGFKENVMKHARVLAALMAICGVGGVEAAEVSLDGYVRRAEFNDIQLSPTGEYLAMTLPLDGATAVAVLRTDTMELVGNFRPPRNNHAAEVDWVSDTRLLIGLAEKWGPLDQPRPTGELYAIDANGKRGDLLVGYRARPDEPGFVTGRVAEQVAAFLADPLAADERNVLISLWPFANDTNTRLERMDVITGRRVLVSRSPVQRATFTTDNQGELRFAHGAAADNVNKLYYRQDRDHWTLVNDEGGSHRIERPIGFSADNRLAYLVVEQARGPDAVVSWDPVSGERRTLLQDDTVDPTRVVYQPGTRVPVGIQFVGAVTRTAFFDEQSPTASTQRRLEKAFPGQVVSLLTGTRDNARLLVKVSSATNPGDYFLYTTATRNAAFLTGRHRWFDRDGGASVRPVTLAARDGLPLHGFLTLPKGSDGHNLPMVVVPHGGPIGVFDDGSFERENQLLADAGYAVLQINFRGSGNYGRAHTQAAARQWGRAMQDDVTDATRWAISQGIADSARICIYGASYGAYSAMMGAVREPGLYRCAAGYVGVYDLPLMFKRGDIQDRASGVTYLQEWLGDPATLAAVSPVNLAASIKVPVLLAAGREDLRAPVQHTERMEAALKQAGVPVEALYYPREGHGLYAEANQRDYYSRLLAFLSRSLGGGTAAAATSSDKGKAP</sequence>
<dbReference type="Pfam" id="PF00326">
    <property type="entry name" value="Peptidase_S9"/>
    <property type="match status" value="1"/>
</dbReference>
<feature type="domain" description="Peptidase S9 prolyl oligopeptidase catalytic" evidence="5">
    <location>
        <begin position="445"/>
        <end position="653"/>
    </location>
</feature>
<keyword evidence="2" id="KW-0378">Hydrolase</keyword>
<dbReference type="InterPro" id="IPR001375">
    <property type="entry name" value="Peptidase_S9_cat"/>
</dbReference>
<organism evidence="6">
    <name type="scientific">Knufia peltigerae</name>
    <dbReference type="NCBI Taxonomy" id="1002370"/>
    <lineage>
        <taxon>Eukaryota</taxon>
        <taxon>Fungi</taxon>
        <taxon>Dikarya</taxon>
        <taxon>Ascomycota</taxon>
        <taxon>Pezizomycotina</taxon>
        <taxon>Eurotiomycetes</taxon>
        <taxon>Chaetothyriomycetidae</taxon>
        <taxon>Chaetothyriales</taxon>
        <taxon>Trichomeriaceae</taxon>
        <taxon>Knufia</taxon>
    </lineage>
</organism>
<accession>A0AA39CUC2</accession>
<proteinExistence type="inferred from homology"/>
<dbReference type="EMBL" id="JAPDRN010000084">
    <property type="protein sequence ID" value="KAJ9626073.1"/>
    <property type="molecule type" value="Genomic_DNA"/>
</dbReference>
<evidence type="ECO:0000256" key="3">
    <source>
        <dbReference type="ARBA" id="ARBA00032829"/>
    </source>
</evidence>
<name>A0AA39CUC2_9EURO</name>
<comment type="caution">
    <text evidence="6">The sequence shown here is derived from an EMBL/GenBank/DDBJ whole genome shotgun (WGS) entry which is preliminary data.</text>
</comment>
<comment type="similarity">
    <text evidence="1">Belongs to the peptidase S9C family.</text>
</comment>